<sequence>MVVQEPHLWLNLVQISDTDKVRFLDAPISQAGLFGYTLEDFAQQFSAVQKQMEAIKHILPQ</sequence>
<dbReference type="Proteomes" id="UP001529510">
    <property type="component" value="Unassembled WGS sequence"/>
</dbReference>
<name>A0ABD0QAQ4_CIRMR</name>
<dbReference type="EMBL" id="JAMKFB020000010">
    <property type="protein sequence ID" value="KAL0182011.1"/>
    <property type="molecule type" value="Genomic_DNA"/>
</dbReference>
<evidence type="ECO:0000313" key="2">
    <source>
        <dbReference type="Proteomes" id="UP001529510"/>
    </source>
</evidence>
<dbReference type="AlphaFoldDB" id="A0ABD0QAQ4"/>
<comment type="caution">
    <text evidence="1">The sequence shown here is derived from an EMBL/GenBank/DDBJ whole genome shotgun (WGS) entry which is preliminary data.</text>
</comment>
<keyword evidence="2" id="KW-1185">Reference proteome</keyword>
<evidence type="ECO:0000313" key="1">
    <source>
        <dbReference type="EMBL" id="KAL0182011.1"/>
    </source>
</evidence>
<proteinExistence type="predicted"/>
<gene>
    <name evidence="1" type="ORF">M9458_021386</name>
</gene>
<accession>A0ABD0QAQ4</accession>
<reference evidence="1 2" key="1">
    <citation type="submission" date="2024-05" db="EMBL/GenBank/DDBJ databases">
        <title>Genome sequencing and assembly of Indian major carp, Cirrhinus mrigala (Hamilton, 1822).</title>
        <authorList>
            <person name="Mohindra V."/>
            <person name="Chowdhury L.M."/>
            <person name="Lal K."/>
            <person name="Jena J.K."/>
        </authorList>
    </citation>
    <scope>NUCLEOTIDE SEQUENCE [LARGE SCALE GENOMIC DNA]</scope>
    <source>
        <strain evidence="1">CM1030</strain>
        <tissue evidence="1">Blood</tissue>
    </source>
</reference>
<feature type="non-terminal residue" evidence="1">
    <location>
        <position position="61"/>
    </location>
</feature>
<protein>
    <submittedName>
        <fullName evidence="1">Uncharacterized protein</fullName>
    </submittedName>
</protein>
<organism evidence="1 2">
    <name type="scientific">Cirrhinus mrigala</name>
    <name type="common">Mrigala</name>
    <dbReference type="NCBI Taxonomy" id="683832"/>
    <lineage>
        <taxon>Eukaryota</taxon>
        <taxon>Metazoa</taxon>
        <taxon>Chordata</taxon>
        <taxon>Craniata</taxon>
        <taxon>Vertebrata</taxon>
        <taxon>Euteleostomi</taxon>
        <taxon>Actinopterygii</taxon>
        <taxon>Neopterygii</taxon>
        <taxon>Teleostei</taxon>
        <taxon>Ostariophysi</taxon>
        <taxon>Cypriniformes</taxon>
        <taxon>Cyprinidae</taxon>
        <taxon>Labeoninae</taxon>
        <taxon>Labeonini</taxon>
        <taxon>Cirrhinus</taxon>
    </lineage>
</organism>